<feature type="domain" description="Peptide methionine sulphoxide reductase MsrA" evidence="5">
    <location>
        <begin position="61"/>
        <end position="209"/>
    </location>
</feature>
<sequence>MKPALLLAALAIAGVSIVKVVSQPRPGGAGGDVIGNPSVGTRPGNVGQGTPLVPSAGRELAVFAQGCFWGVEERFRRVPGVVATAVGYTGGREKDPTYETVSAHRTGHAEAVLVEFDPAQVTYAELLRVFWETHDSTSGDRQGPDRGHQYRSAIFTFGPEQQAAALASRDAEQARLADRITTEIAPAGPFWIAESYHQQWDERHGYRSCPAPHRPRAR</sequence>
<dbReference type="InterPro" id="IPR050162">
    <property type="entry name" value="MsrA_MetSO_reductase"/>
</dbReference>
<evidence type="ECO:0000313" key="7">
    <source>
        <dbReference type="Proteomes" id="UP001162891"/>
    </source>
</evidence>
<name>A0ABN6MSL8_9BACT</name>
<dbReference type="InterPro" id="IPR002569">
    <property type="entry name" value="Met_Sox_Rdtase_MsrA_dom"/>
</dbReference>
<evidence type="ECO:0000313" key="6">
    <source>
        <dbReference type="EMBL" id="BDG02413.1"/>
    </source>
</evidence>
<dbReference type="Proteomes" id="UP001162891">
    <property type="component" value="Chromosome"/>
</dbReference>
<feature type="active site" evidence="4">
    <location>
        <position position="67"/>
    </location>
</feature>
<keyword evidence="1 4" id="KW-0560">Oxidoreductase</keyword>
<accession>A0ABN6MSL8</accession>
<dbReference type="EMBL" id="AP025591">
    <property type="protein sequence ID" value="BDG02413.1"/>
    <property type="molecule type" value="Genomic_DNA"/>
</dbReference>
<reference evidence="7" key="1">
    <citation type="journal article" date="2022" name="Int. J. Syst. Evol. Microbiol.">
        <title>Anaeromyxobacter oryzae sp. nov., Anaeromyxobacter diazotrophicus sp. nov. and Anaeromyxobacter paludicola sp. nov., isolated from paddy soils.</title>
        <authorList>
            <person name="Itoh H."/>
            <person name="Xu Z."/>
            <person name="Mise K."/>
            <person name="Masuda Y."/>
            <person name="Ushijima N."/>
            <person name="Hayakawa C."/>
            <person name="Shiratori Y."/>
            <person name="Senoo K."/>
        </authorList>
    </citation>
    <scope>NUCLEOTIDE SEQUENCE [LARGE SCALE GENOMIC DNA]</scope>
    <source>
        <strain evidence="7">Red232</strain>
    </source>
</reference>
<dbReference type="Gene3D" id="3.30.1060.10">
    <property type="entry name" value="Peptide methionine sulphoxide reductase MsrA"/>
    <property type="match status" value="1"/>
</dbReference>
<dbReference type="HAMAP" id="MF_01401">
    <property type="entry name" value="MsrA"/>
    <property type="match status" value="1"/>
</dbReference>
<evidence type="ECO:0000256" key="1">
    <source>
        <dbReference type="ARBA" id="ARBA00023002"/>
    </source>
</evidence>
<evidence type="ECO:0000259" key="5">
    <source>
        <dbReference type="Pfam" id="PF01625"/>
    </source>
</evidence>
<dbReference type="PANTHER" id="PTHR42799:SF2">
    <property type="entry name" value="MITOCHONDRIAL PEPTIDE METHIONINE SULFOXIDE REDUCTASE"/>
    <property type="match status" value="1"/>
</dbReference>
<evidence type="ECO:0000256" key="4">
    <source>
        <dbReference type="HAMAP-Rule" id="MF_01401"/>
    </source>
</evidence>
<comment type="catalytic activity">
    <reaction evidence="3 4">
        <text>[thioredoxin]-disulfide + L-methionine + H2O = L-methionine (S)-S-oxide + [thioredoxin]-dithiol</text>
        <dbReference type="Rhea" id="RHEA:19993"/>
        <dbReference type="Rhea" id="RHEA-COMP:10698"/>
        <dbReference type="Rhea" id="RHEA-COMP:10700"/>
        <dbReference type="ChEBI" id="CHEBI:15377"/>
        <dbReference type="ChEBI" id="CHEBI:29950"/>
        <dbReference type="ChEBI" id="CHEBI:50058"/>
        <dbReference type="ChEBI" id="CHEBI:57844"/>
        <dbReference type="ChEBI" id="CHEBI:58772"/>
        <dbReference type="EC" id="1.8.4.11"/>
    </reaction>
</comment>
<comment type="function">
    <text evidence="4">Has an important function as a repair enzyme for proteins that have been inactivated by oxidation. Catalyzes the reversible oxidation-reduction of methionine sulfoxide in proteins to methionine.</text>
</comment>
<proteinExistence type="inferred from homology"/>
<dbReference type="RefSeq" id="WP_248360052.1">
    <property type="nucleotide sequence ID" value="NZ_AP025591.1"/>
</dbReference>
<evidence type="ECO:0000256" key="2">
    <source>
        <dbReference type="ARBA" id="ARBA00047806"/>
    </source>
</evidence>
<dbReference type="PANTHER" id="PTHR42799">
    <property type="entry name" value="MITOCHONDRIAL PEPTIDE METHIONINE SULFOXIDE REDUCTASE"/>
    <property type="match status" value="1"/>
</dbReference>
<gene>
    <name evidence="4" type="primary">msrA</name>
    <name evidence="6" type="ORF">AMOR_14090</name>
</gene>
<keyword evidence="7" id="KW-1185">Reference proteome</keyword>
<evidence type="ECO:0000256" key="3">
    <source>
        <dbReference type="ARBA" id="ARBA00048782"/>
    </source>
</evidence>
<dbReference type="NCBIfam" id="TIGR00401">
    <property type="entry name" value="msrA"/>
    <property type="match status" value="1"/>
</dbReference>
<comment type="catalytic activity">
    <reaction evidence="2 4">
        <text>L-methionyl-[protein] + [thioredoxin]-disulfide + H2O = L-methionyl-(S)-S-oxide-[protein] + [thioredoxin]-dithiol</text>
        <dbReference type="Rhea" id="RHEA:14217"/>
        <dbReference type="Rhea" id="RHEA-COMP:10698"/>
        <dbReference type="Rhea" id="RHEA-COMP:10700"/>
        <dbReference type="Rhea" id="RHEA-COMP:12313"/>
        <dbReference type="Rhea" id="RHEA-COMP:12315"/>
        <dbReference type="ChEBI" id="CHEBI:15377"/>
        <dbReference type="ChEBI" id="CHEBI:16044"/>
        <dbReference type="ChEBI" id="CHEBI:29950"/>
        <dbReference type="ChEBI" id="CHEBI:44120"/>
        <dbReference type="ChEBI" id="CHEBI:50058"/>
        <dbReference type="EC" id="1.8.4.11"/>
    </reaction>
</comment>
<dbReference type="SUPFAM" id="SSF55068">
    <property type="entry name" value="Peptide methionine sulfoxide reductase"/>
    <property type="match status" value="1"/>
</dbReference>
<comment type="similarity">
    <text evidence="4">Belongs to the MsrA Met sulfoxide reductase family.</text>
</comment>
<protein>
    <recommendedName>
        <fullName evidence="4">Peptide methionine sulfoxide reductase MsrA</fullName>
        <shortName evidence="4">Protein-methionine-S-oxide reductase</shortName>
        <ecNumber evidence="4">1.8.4.11</ecNumber>
    </recommendedName>
    <alternativeName>
        <fullName evidence="4">Peptide-methionine (S)-S-oxide reductase</fullName>
        <shortName evidence="4">Peptide Met(O) reductase</shortName>
    </alternativeName>
</protein>
<dbReference type="InterPro" id="IPR036509">
    <property type="entry name" value="Met_Sox_Rdtase_MsrA_sf"/>
</dbReference>
<dbReference type="EC" id="1.8.4.11" evidence="4"/>
<organism evidence="6 7">
    <name type="scientific">Anaeromyxobacter oryzae</name>
    <dbReference type="NCBI Taxonomy" id="2918170"/>
    <lineage>
        <taxon>Bacteria</taxon>
        <taxon>Pseudomonadati</taxon>
        <taxon>Myxococcota</taxon>
        <taxon>Myxococcia</taxon>
        <taxon>Myxococcales</taxon>
        <taxon>Cystobacterineae</taxon>
        <taxon>Anaeromyxobacteraceae</taxon>
        <taxon>Anaeromyxobacter</taxon>
    </lineage>
</organism>
<dbReference type="Pfam" id="PF01625">
    <property type="entry name" value="PMSR"/>
    <property type="match status" value="1"/>
</dbReference>